<evidence type="ECO:0000313" key="2">
    <source>
        <dbReference type="Proteomes" id="UP000295280"/>
    </source>
</evidence>
<dbReference type="AlphaFoldDB" id="A0A9Q8CC88"/>
<name>A0A9Q8CC88_9STAP</name>
<evidence type="ECO:0000313" key="1">
    <source>
        <dbReference type="EMBL" id="TDL95552.1"/>
    </source>
</evidence>
<comment type="caution">
    <text evidence="1">The sequence shown here is derived from an EMBL/GenBank/DDBJ whole genome shotgun (WGS) entry which is preliminary data.</text>
</comment>
<proteinExistence type="predicted"/>
<gene>
    <name evidence="1" type="ORF">ERX40_10235</name>
</gene>
<reference evidence="1 2" key="1">
    <citation type="submission" date="2019-01" db="EMBL/GenBank/DDBJ databases">
        <title>Draft genome sequences of the type strains of six Macrococcus species.</title>
        <authorList>
            <person name="Mazhar S."/>
            <person name="Altermann E."/>
            <person name="Hill C."/>
            <person name="Mcauliffe O."/>
        </authorList>
    </citation>
    <scope>NUCLEOTIDE SEQUENCE [LARGE SCALE GENOMIC DNA]</scope>
    <source>
        <strain evidence="1 2">ATCC 51828</strain>
    </source>
</reference>
<organism evidence="1 2">
    <name type="scientific">Macrococcus carouselicus</name>
    <dbReference type="NCBI Taxonomy" id="69969"/>
    <lineage>
        <taxon>Bacteria</taxon>
        <taxon>Bacillati</taxon>
        <taxon>Bacillota</taxon>
        <taxon>Bacilli</taxon>
        <taxon>Bacillales</taxon>
        <taxon>Staphylococcaceae</taxon>
        <taxon>Macrococcus</taxon>
    </lineage>
</organism>
<keyword evidence="2" id="KW-1185">Reference proteome</keyword>
<dbReference type="RefSeq" id="WP_133418399.1">
    <property type="nucleotide sequence ID" value="NZ_SCWD01000006.1"/>
</dbReference>
<protein>
    <submittedName>
        <fullName evidence="1">Uncharacterized protein</fullName>
    </submittedName>
</protein>
<sequence>MFKSLLRLVLIFVLLFSIGMNPYIESKAHASSNNSDKYYDQIIEVTQSNISVNDKGIVTYNLEAMEEELKDNPYKNEALTQAKMLNNKSIDILDSAENPEAAESNNRALSTQARIASPDSRQLACGIQGKKVNTKYYQSLDACVGKKVKSLVTLGGLLSGFGKQFIDDVANGKWKNVRTTLGKAGKSSASIGGIVVTLATIQYTCIKAAQKKYPPGGCK</sequence>
<dbReference type="EMBL" id="SCWD01000006">
    <property type="protein sequence ID" value="TDL95552.1"/>
    <property type="molecule type" value="Genomic_DNA"/>
</dbReference>
<dbReference type="Proteomes" id="UP000295280">
    <property type="component" value="Unassembled WGS sequence"/>
</dbReference>
<accession>A0A9Q8CC88</accession>